<keyword evidence="4" id="KW-1185">Reference proteome</keyword>
<reference evidence="1 3" key="1">
    <citation type="submission" date="2015-09" db="EMBL/GenBank/DDBJ databases">
        <authorList>
            <consortium name="Pathogen Informatics"/>
        </authorList>
    </citation>
    <scope>NUCLEOTIDE SEQUENCE [LARGE SCALE GENOMIC DNA]</scope>
    <source>
        <strain evidence="1 3">2789STDY5834865</strain>
    </source>
</reference>
<proteinExistence type="predicted"/>
<gene>
    <name evidence="1" type="ORF">ERS852480_04632</name>
    <name evidence="2" type="ORF">NCTC11224_02731</name>
</gene>
<evidence type="ECO:0000313" key="2">
    <source>
        <dbReference type="EMBL" id="SQB11371.1"/>
    </source>
</evidence>
<dbReference type="EMBL" id="CZAB01000072">
    <property type="protein sequence ID" value="CUQ00895.1"/>
    <property type="molecule type" value="Genomic_DNA"/>
</dbReference>
<protein>
    <submittedName>
        <fullName evidence="1">Uncharacterized protein</fullName>
    </submittedName>
</protein>
<dbReference type="Proteomes" id="UP000251853">
    <property type="component" value="Unassembled WGS sequence"/>
</dbReference>
<reference evidence="2 4" key="2">
    <citation type="submission" date="2018-06" db="EMBL/GenBank/DDBJ databases">
        <authorList>
            <consortium name="Pathogen Informatics"/>
            <person name="Doyle S."/>
        </authorList>
    </citation>
    <scope>NUCLEOTIDE SEQUENCE [LARGE SCALE GENOMIC DNA]</scope>
    <source>
        <strain evidence="2 4">NCTC11224</strain>
    </source>
</reference>
<dbReference type="AlphaFoldDB" id="A0A174SZN5"/>
<dbReference type="RefSeq" id="WP_022203496.1">
    <property type="nucleotide sequence ID" value="NZ_CATYWZ010000240.1"/>
</dbReference>
<organism evidence="1 3">
    <name type="scientific">Enterocloster clostridioformis</name>
    <dbReference type="NCBI Taxonomy" id="1531"/>
    <lineage>
        <taxon>Bacteria</taxon>
        <taxon>Bacillati</taxon>
        <taxon>Bacillota</taxon>
        <taxon>Clostridia</taxon>
        <taxon>Lachnospirales</taxon>
        <taxon>Lachnospiraceae</taxon>
        <taxon>Enterocloster</taxon>
    </lineage>
</organism>
<dbReference type="Proteomes" id="UP000095512">
    <property type="component" value="Unassembled WGS sequence"/>
</dbReference>
<accession>A0A174SZN5</accession>
<sequence length="37" mass="4295">MDEQYICNRITQLREARNISERKMSLDLVTVPAISEA</sequence>
<evidence type="ECO:0000313" key="3">
    <source>
        <dbReference type="Proteomes" id="UP000095512"/>
    </source>
</evidence>
<evidence type="ECO:0000313" key="1">
    <source>
        <dbReference type="EMBL" id="CUQ00895.1"/>
    </source>
</evidence>
<name>A0A174SZN5_9FIRM</name>
<dbReference type="EMBL" id="UAVW01000009">
    <property type="protein sequence ID" value="SQB11371.1"/>
    <property type="molecule type" value="Genomic_DNA"/>
</dbReference>
<evidence type="ECO:0000313" key="4">
    <source>
        <dbReference type="Proteomes" id="UP000251853"/>
    </source>
</evidence>